<comment type="caution">
    <text evidence="2">The sequence shown here is derived from an EMBL/GenBank/DDBJ whole genome shotgun (WGS) entry which is preliminary data.</text>
</comment>
<dbReference type="EMBL" id="JAUEPU010000002">
    <property type="protein sequence ID" value="KAK0505424.1"/>
    <property type="molecule type" value="Genomic_DNA"/>
</dbReference>
<keyword evidence="3" id="KW-1185">Reference proteome</keyword>
<organism evidence="2 3">
    <name type="scientific">Armillaria luteobubalina</name>
    <dbReference type="NCBI Taxonomy" id="153913"/>
    <lineage>
        <taxon>Eukaryota</taxon>
        <taxon>Fungi</taxon>
        <taxon>Dikarya</taxon>
        <taxon>Basidiomycota</taxon>
        <taxon>Agaricomycotina</taxon>
        <taxon>Agaricomycetes</taxon>
        <taxon>Agaricomycetidae</taxon>
        <taxon>Agaricales</taxon>
        <taxon>Marasmiineae</taxon>
        <taxon>Physalacriaceae</taxon>
        <taxon>Armillaria</taxon>
    </lineage>
</organism>
<proteinExistence type="predicted"/>
<evidence type="ECO:0000256" key="1">
    <source>
        <dbReference type="SAM" id="Coils"/>
    </source>
</evidence>
<accession>A0AA39V039</accession>
<evidence type="ECO:0000313" key="3">
    <source>
        <dbReference type="Proteomes" id="UP001175228"/>
    </source>
</evidence>
<dbReference type="AlphaFoldDB" id="A0AA39V039"/>
<evidence type="ECO:0000313" key="2">
    <source>
        <dbReference type="EMBL" id="KAK0505424.1"/>
    </source>
</evidence>
<name>A0AA39V039_9AGAR</name>
<dbReference type="Proteomes" id="UP001175228">
    <property type="component" value="Unassembled WGS sequence"/>
</dbReference>
<gene>
    <name evidence="2" type="ORF">EDD18DRAFT_337770</name>
</gene>
<reference evidence="2" key="1">
    <citation type="submission" date="2023-06" db="EMBL/GenBank/DDBJ databases">
        <authorList>
            <consortium name="Lawrence Berkeley National Laboratory"/>
            <person name="Ahrendt S."/>
            <person name="Sahu N."/>
            <person name="Indic B."/>
            <person name="Wong-Bajracharya J."/>
            <person name="Merenyi Z."/>
            <person name="Ke H.-M."/>
            <person name="Monk M."/>
            <person name="Kocsube S."/>
            <person name="Drula E."/>
            <person name="Lipzen A."/>
            <person name="Balint B."/>
            <person name="Henrissat B."/>
            <person name="Andreopoulos B."/>
            <person name="Martin F.M."/>
            <person name="Harder C.B."/>
            <person name="Rigling D."/>
            <person name="Ford K.L."/>
            <person name="Foster G.D."/>
            <person name="Pangilinan J."/>
            <person name="Papanicolaou A."/>
            <person name="Barry K."/>
            <person name="LaButti K."/>
            <person name="Viragh M."/>
            <person name="Koriabine M."/>
            <person name="Yan M."/>
            <person name="Riley R."/>
            <person name="Champramary S."/>
            <person name="Plett K.L."/>
            <person name="Tsai I.J."/>
            <person name="Slot J."/>
            <person name="Sipos G."/>
            <person name="Plett J."/>
            <person name="Nagy L.G."/>
            <person name="Grigoriev I.V."/>
        </authorList>
    </citation>
    <scope>NUCLEOTIDE SEQUENCE</scope>
    <source>
        <strain evidence="2">HWK02</strain>
    </source>
</reference>
<keyword evidence="1" id="KW-0175">Coiled coil</keyword>
<feature type="coiled-coil region" evidence="1">
    <location>
        <begin position="79"/>
        <end position="106"/>
    </location>
</feature>
<protein>
    <submittedName>
        <fullName evidence="2">Uncharacterized protein</fullName>
    </submittedName>
</protein>
<sequence>MTGTPLNWSHCTGCTCSNHSLPSFDFPPDRHTLSPNLAGLTSSNDTPETEEATLRETIVSCEAEIRKIDTEEAQLTQFIADMQSYISLAEKNVNTLRQERRAISDAATERKHLLNPVRRIPVEILLRIFRLTIVFPIPRSDSFEWRNVTCVSSLKSSRDSGPERFFQWSVPASAHYP</sequence>